<accession>A0ABV0BJ83</accession>
<dbReference type="PANTHER" id="PTHR11961">
    <property type="entry name" value="CYTOCHROME C"/>
    <property type="match status" value="1"/>
</dbReference>
<protein>
    <submittedName>
        <fullName evidence="8">C-type cytochrome</fullName>
    </submittedName>
</protein>
<sequence>MALCLFLATHPSGAQPLSSGERTFNVQCKACHAVGPNAKNRVGPQLNNLHGRKAGSVEGYKYSDALKNADIIWNEAEFSAYLKNPKQKFPGTKKFNPHVANEQIIKDIYEYLGTFN</sequence>
<comment type="caution">
    <text evidence="8">The sequence shown here is derived from an EMBL/GenBank/DDBJ whole genome shotgun (WGS) entry which is preliminary data.</text>
</comment>
<dbReference type="InterPro" id="IPR036909">
    <property type="entry name" value="Cyt_c-like_dom_sf"/>
</dbReference>
<evidence type="ECO:0000313" key="9">
    <source>
        <dbReference type="Proteomes" id="UP001418637"/>
    </source>
</evidence>
<organism evidence="8 9">
    <name type="scientific">Hohaiivirga grylli</name>
    <dbReference type="NCBI Taxonomy" id="3133970"/>
    <lineage>
        <taxon>Bacteria</taxon>
        <taxon>Pseudomonadati</taxon>
        <taxon>Pseudomonadota</taxon>
        <taxon>Alphaproteobacteria</taxon>
        <taxon>Hyphomicrobiales</taxon>
        <taxon>Methylobacteriaceae</taxon>
        <taxon>Hohaiivirga</taxon>
    </lineage>
</organism>
<gene>
    <name evidence="8" type="ORF">WJT86_04550</name>
</gene>
<dbReference type="Pfam" id="PF00034">
    <property type="entry name" value="Cytochrom_C"/>
    <property type="match status" value="1"/>
</dbReference>
<evidence type="ECO:0000256" key="3">
    <source>
        <dbReference type="ARBA" id="ARBA00022723"/>
    </source>
</evidence>
<dbReference type="PRINTS" id="PR00604">
    <property type="entry name" value="CYTCHRMECIAB"/>
</dbReference>
<dbReference type="InterPro" id="IPR009056">
    <property type="entry name" value="Cyt_c-like_dom"/>
</dbReference>
<proteinExistence type="predicted"/>
<keyword evidence="3 6" id="KW-0479">Metal-binding</keyword>
<evidence type="ECO:0000313" key="8">
    <source>
        <dbReference type="EMBL" id="MEN3930331.1"/>
    </source>
</evidence>
<dbReference type="Proteomes" id="UP001418637">
    <property type="component" value="Unassembled WGS sequence"/>
</dbReference>
<evidence type="ECO:0000256" key="6">
    <source>
        <dbReference type="PROSITE-ProRule" id="PRU00433"/>
    </source>
</evidence>
<evidence type="ECO:0000256" key="5">
    <source>
        <dbReference type="ARBA" id="ARBA00023004"/>
    </source>
</evidence>
<dbReference type="EMBL" id="JBBYXI010000002">
    <property type="protein sequence ID" value="MEN3930331.1"/>
    <property type="molecule type" value="Genomic_DNA"/>
</dbReference>
<keyword evidence="5 6" id="KW-0408">Iron</keyword>
<dbReference type="Gene3D" id="1.10.760.10">
    <property type="entry name" value="Cytochrome c-like domain"/>
    <property type="match status" value="1"/>
</dbReference>
<dbReference type="InterPro" id="IPR002327">
    <property type="entry name" value="Cyt_c_1A/1B"/>
</dbReference>
<dbReference type="PROSITE" id="PS51007">
    <property type="entry name" value="CYTC"/>
    <property type="match status" value="1"/>
</dbReference>
<name>A0ABV0BJ83_9HYPH</name>
<feature type="domain" description="Cytochrome c" evidence="7">
    <location>
        <begin position="15"/>
        <end position="116"/>
    </location>
</feature>
<evidence type="ECO:0000256" key="2">
    <source>
        <dbReference type="ARBA" id="ARBA00022617"/>
    </source>
</evidence>
<evidence type="ECO:0000256" key="4">
    <source>
        <dbReference type="ARBA" id="ARBA00022982"/>
    </source>
</evidence>
<keyword evidence="2 6" id="KW-0349">Heme</keyword>
<keyword evidence="4" id="KW-0249">Electron transport</keyword>
<evidence type="ECO:0000256" key="1">
    <source>
        <dbReference type="ARBA" id="ARBA00022448"/>
    </source>
</evidence>
<dbReference type="SUPFAM" id="SSF46626">
    <property type="entry name" value="Cytochrome c"/>
    <property type="match status" value="1"/>
</dbReference>
<reference evidence="8 9" key="1">
    <citation type="submission" date="2024-04" db="EMBL/GenBank/DDBJ databases">
        <title>A novel species isolated from cricket.</title>
        <authorList>
            <person name="Wang H.-C."/>
        </authorList>
    </citation>
    <scope>NUCLEOTIDE SEQUENCE [LARGE SCALE GENOMIC DNA]</scope>
    <source>
        <strain evidence="8 9">WL0021</strain>
    </source>
</reference>
<keyword evidence="1" id="KW-0813">Transport</keyword>
<keyword evidence="9" id="KW-1185">Reference proteome</keyword>
<evidence type="ECO:0000259" key="7">
    <source>
        <dbReference type="PROSITE" id="PS51007"/>
    </source>
</evidence>
<dbReference type="RefSeq" id="WP_346336338.1">
    <property type="nucleotide sequence ID" value="NZ_JBBYXI010000002.1"/>
</dbReference>